<organism evidence="3 4">
    <name type="scientific">Ensete ventricosum</name>
    <name type="common">Abyssinian banana</name>
    <name type="synonym">Musa ensete</name>
    <dbReference type="NCBI Taxonomy" id="4639"/>
    <lineage>
        <taxon>Eukaryota</taxon>
        <taxon>Viridiplantae</taxon>
        <taxon>Streptophyta</taxon>
        <taxon>Embryophyta</taxon>
        <taxon>Tracheophyta</taxon>
        <taxon>Spermatophyta</taxon>
        <taxon>Magnoliopsida</taxon>
        <taxon>Liliopsida</taxon>
        <taxon>Zingiberales</taxon>
        <taxon>Musaceae</taxon>
        <taxon>Ensete</taxon>
    </lineage>
</organism>
<protein>
    <recommendedName>
        <fullName evidence="5">Carboxypeptidase</fullName>
    </recommendedName>
</protein>
<dbReference type="Gene3D" id="6.10.250.940">
    <property type="match status" value="1"/>
</dbReference>
<feature type="chain" id="PRO_5019542015" description="Carboxypeptidase" evidence="2">
    <location>
        <begin position="29"/>
        <end position="261"/>
    </location>
</feature>
<dbReference type="Pfam" id="PF00450">
    <property type="entry name" value="Peptidase_S10"/>
    <property type="match status" value="2"/>
</dbReference>
<dbReference type="EMBL" id="AMZH03008275">
    <property type="protein sequence ID" value="RRT59302.1"/>
    <property type="molecule type" value="Genomic_DNA"/>
</dbReference>
<dbReference type="AlphaFoldDB" id="A0A426Z5Q7"/>
<name>A0A426Z5Q7_ENSVE</name>
<dbReference type="GO" id="GO:0004185">
    <property type="term" value="F:serine-type carboxypeptidase activity"/>
    <property type="evidence" value="ECO:0007669"/>
    <property type="project" value="InterPro"/>
</dbReference>
<evidence type="ECO:0000256" key="2">
    <source>
        <dbReference type="SAM" id="SignalP"/>
    </source>
</evidence>
<gene>
    <name evidence="3" type="ORF">B296_00014122</name>
</gene>
<evidence type="ECO:0000256" key="1">
    <source>
        <dbReference type="ARBA" id="ARBA00009431"/>
    </source>
</evidence>
<evidence type="ECO:0000313" key="4">
    <source>
        <dbReference type="Proteomes" id="UP000287651"/>
    </source>
</evidence>
<dbReference type="InterPro" id="IPR001563">
    <property type="entry name" value="Peptidase_S10"/>
</dbReference>
<reference evidence="3 4" key="1">
    <citation type="journal article" date="2014" name="Agronomy (Basel)">
        <title>A Draft Genome Sequence for Ensete ventricosum, the Drought-Tolerant Tree Against Hunger.</title>
        <authorList>
            <person name="Harrison J."/>
            <person name="Moore K.A."/>
            <person name="Paszkiewicz K."/>
            <person name="Jones T."/>
            <person name="Grant M."/>
            <person name="Ambacheew D."/>
            <person name="Muzemil S."/>
            <person name="Studholme D.J."/>
        </authorList>
    </citation>
    <scope>NUCLEOTIDE SEQUENCE [LARGE SCALE GENOMIC DNA]</scope>
</reference>
<keyword evidence="2" id="KW-0732">Signal</keyword>
<comment type="caution">
    <text evidence="3">The sequence shown here is derived from an EMBL/GenBank/DDBJ whole genome shotgun (WGS) entry which is preliminary data.</text>
</comment>
<dbReference type="GO" id="GO:0006508">
    <property type="term" value="P:proteolysis"/>
    <property type="evidence" value="ECO:0007669"/>
    <property type="project" value="InterPro"/>
</dbReference>
<proteinExistence type="inferred from homology"/>
<dbReference type="InterPro" id="IPR029058">
    <property type="entry name" value="AB_hydrolase_fold"/>
</dbReference>
<dbReference type="Gene3D" id="3.40.50.1820">
    <property type="entry name" value="alpha/beta hydrolase"/>
    <property type="match status" value="2"/>
</dbReference>
<sequence length="261" mass="29831">MGSTSSSASFFFLLLLLLLFGLSSYSYAELDHEALKQQQADRVVRLPGQPPVDFRQYAGYVTVNESHGRALFYWFFEATHHVEKKPLLLWLNGDQTGMVDYAWDHAVISDRVYHDVKKSCNFSEENVTKACDDALEEYFAVYDIIDMYSLYAPVCVRPNTSMSSSKRSSYFVEGASPKLFSRYGGWHQKPAGYDPCVSLYSEAYFNREDVQEALHANVTKLGYNWTHCSSDVITRWNDAPASVLPVIRKLIHGGIRVWVFR</sequence>
<dbReference type="Proteomes" id="UP000287651">
    <property type="component" value="Unassembled WGS sequence"/>
</dbReference>
<dbReference type="GO" id="GO:0005773">
    <property type="term" value="C:vacuole"/>
    <property type="evidence" value="ECO:0007669"/>
    <property type="project" value="TreeGrafter"/>
</dbReference>
<accession>A0A426Z5Q7</accession>
<evidence type="ECO:0008006" key="5">
    <source>
        <dbReference type="Google" id="ProtNLM"/>
    </source>
</evidence>
<dbReference type="PANTHER" id="PTHR11802">
    <property type="entry name" value="SERINE PROTEASE FAMILY S10 SERINE CARBOXYPEPTIDASE"/>
    <property type="match status" value="1"/>
</dbReference>
<dbReference type="SUPFAM" id="SSF53474">
    <property type="entry name" value="alpha/beta-Hydrolases"/>
    <property type="match status" value="1"/>
</dbReference>
<dbReference type="PANTHER" id="PTHR11802:SF31">
    <property type="entry name" value="SERINE CARBOXYPEPTIDASE-LIKE 34"/>
    <property type="match status" value="1"/>
</dbReference>
<comment type="similarity">
    <text evidence="1">Belongs to the peptidase S10 family.</text>
</comment>
<feature type="signal peptide" evidence="2">
    <location>
        <begin position="1"/>
        <end position="28"/>
    </location>
</feature>
<evidence type="ECO:0000313" key="3">
    <source>
        <dbReference type="EMBL" id="RRT59302.1"/>
    </source>
</evidence>